<reference evidence="4 5" key="1">
    <citation type="journal article" date="2013" name="Biodegradation">
        <title>Occurrence of 4-tert-butylphenol (4-t-BP) biodegradation in an aquatic sample caused by the presence of Spirodela polyrrhiza and isolation of a 4-t-BP-utilizing bacterium.</title>
        <authorList>
            <person name="Ogata Y."/>
            <person name="Toyama T."/>
            <person name="Yu N."/>
            <person name="Wang X."/>
            <person name="Sei K."/>
            <person name="Ike M."/>
        </authorList>
    </citation>
    <scope>NUCLEOTIDE SEQUENCE [LARGE SCALE GENOMIC DNA]</scope>
    <source>
        <strain evidence="4 5">OMI</strain>
    </source>
</reference>
<organism evidence="4 5">
    <name type="scientific">Sphingobium fuliginis (strain ATCC 27551)</name>
    <dbReference type="NCBI Taxonomy" id="336203"/>
    <lineage>
        <taxon>Bacteria</taxon>
        <taxon>Pseudomonadati</taxon>
        <taxon>Pseudomonadota</taxon>
        <taxon>Alphaproteobacteria</taxon>
        <taxon>Sphingomonadales</taxon>
        <taxon>Sphingomonadaceae</taxon>
        <taxon>Sphingobium</taxon>
    </lineage>
</organism>
<dbReference type="PANTHER" id="PTHR30441">
    <property type="entry name" value="DUF748 DOMAIN-CONTAINING PROTEIN"/>
    <property type="match status" value="1"/>
</dbReference>
<feature type="region of interest" description="Disordered" evidence="1">
    <location>
        <begin position="1"/>
        <end position="33"/>
    </location>
</feature>
<dbReference type="AlphaFoldDB" id="A0A292ZFK5"/>
<dbReference type="EMBL" id="BEWI01000032">
    <property type="protein sequence ID" value="GAY23502.1"/>
    <property type="molecule type" value="Genomic_DNA"/>
</dbReference>
<proteinExistence type="predicted"/>
<feature type="region of interest" description="Disordered" evidence="1">
    <location>
        <begin position="690"/>
        <end position="731"/>
    </location>
</feature>
<protein>
    <recommendedName>
        <fullName evidence="3">AsmA domain-containing protein</fullName>
    </recommendedName>
</protein>
<evidence type="ECO:0000259" key="3">
    <source>
        <dbReference type="Pfam" id="PF05170"/>
    </source>
</evidence>
<dbReference type="PANTHER" id="PTHR30441:SF9">
    <property type="entry name" value="ASMA FAMILY PROTEIN YHJG"/>
    <property type="match status" value="1"/>
</dbReference>
<accession>A0A292ZFK5</accession>
<gene>
    <name evidence="4" type="ORF">SFOMI_4074</name>
</gene>
<dbReference type="GO" id="GO:0090313">
    <property type="term" value="P:regulation of protein targeting to membrane"/>
    <property type="evidence" value="ECO:0007669"/>
    <property type="project" value="TreeGrafter"/>
</dbReference>
<keyword evidence="2" id="KW-0812">Transmembrane</keyword>
<comment type="caution">
    <text evidence="4">The sequence shown here is derived from an EMBL/GenBank/DDBJ whole genome shotgun (WGS) entry which is preliminary data.</text>
</comment>
<dbReference type="RefSeq" id="WP_099186436.1">
    <property type="nucleotide sequence ID" value="NZ_BEWI01000032.1"/>
</dbReference>
<keyword evidence="2" id="KW-1133">Transmembrane helix</keyword>
<dbReference type="Pfam" id="PF05170">
    <property type="entry name" value="AsmA"/>
    <property type="match status" value="1"/>
</dbReference>
<dbReference type="InterPro" id="IPR007844">
    <property type="entry name" value="AsmA"/>
</dbReference>
<dbReference type="Proteomes" id="UP000221538">
    <property type="component" value="Unassembled WGS sequence"/>
</dbReference>
<evidence type="ECO:0000256" key="1">
    <source>
        <dbReference type="SAM" id="MobiDB-lite"/>
    </source>
</evidence>
<sequence length="731" mass="79928">MADADPLRPDMPASPDRPDRPTSEMPRPRGTGHYVQRAREGWRRLPLPVRILLWIVGILFALWLMLFITKGRFLKHPFERMLGNRLERAVRVGGDFQLYFDPITIKFRAEHIAVANTPWASRPAFFRADLIDSRIAPLSLLFGDKYKVRWLELRNAAADLEWSRDGRSNTWTFGDPGRKGEPLNLPLIRRALLAGTTLRYRDPRMQLDADIGFETVRAQDTRFASDVRFSGTGTMRGRPFRLRGGLLSPNQTVTGGRNRLALRAEAGATVLEVSGTLPGATEIEGADLRLLTHGPNLARLFDFLGVAIPETRAYRFTSALTKAGEEWRFTHLKGRFGDSDLAGRMTVSLPDDRLLLKADLATQSLDIVDVGPFIGYDPQRLERQGKAGAIQTVGGTPRVLPDAPLRVEALRNFDARVRYDVRRVRADNLPVSNIGLTLSLDRSLLRLSPLTFDMSGGHVSSDISINARTEPVRTSYDIRLSPTPMGKLLSRWGVEESGTTGTIKARVQMTGLGNTLHDSLSTSNGRIAVILPAGSMWARNVQLAELDIGTFITKMFQKKLKDPVEINCGLIAFTVRNGVAAADPIIIDTRKNVMLGRGGFSFRNESLDLAFRADGKKFSLFSGQSPVGITGYFARPGIDVISPELVARGGAAAALGIAATPLASVLAFVDVGDAKSAACGPVLAGATAAAQRTKGGKPRDDVGRGTTAKDEAGKGNARENRSQKKKFLGIF</sequence>
<evidence type="ECO:0000313" key="4">
    <source>
        <dbReference type="EMBL" id="GAY23502.1"/>
    </source>
</evidence>
<name>A0A292ZFK5_SPHSA</name>
<reference evidence="4 5" key="2">
    <citation type="journal article" date="2013" name="Environ. Sci. Technol.">
        <title>The 4-tert-butylphenol-utilizing bacterium Sphingobium fuliginis OMI can degrade bisphenols via phenolic ring hydroxylation and meta-cleavage pathway.</title>
        <authorList>
            <person name="Ogata Y."/>
            <person name="Goda S."/>
            <person name="Toyama T."/>
            <person name="Sei K."/>
            <person name="Ike M."/>
        </authorList>
    </citation>
    <scope>NUCLEOTIDE SEQUENCE [LARGE SCALE GENOMIC DNA]</scope>
    <source>
        <strain evidence="4 5">OMI</strain>
    </source>
</reference>
<keyword evidence="2" id="KW-0472">Membrane</keyword>
<dbReference type="InterPro" id="IPR052894">
    <property type="entry name" value="AsmA-related"/>
</dbReference>
<feature type="compositionally biased region" description="Basic and acidic residues" evidence="1">
    <location>
        <begin position="697"/>
        <end position="722"/>
    </location>
</feature>
<evidence type="ECO:0000256" key="2">
    <source>
        <dbReference type="SAM" id="Phobius"/>
    </source>
</evidence>
<evidence type="ECO:0000313" key="5">
    <source>
        <dbReference type="Proteomes" id="UP000221538"/>
    </source>
</evidence>
<dbReference type="GO" id="GO:0005886">
    <property type="term" value="C:plasma membrane"/>
    <property type="evidence" value="ECO:0007669"/>
    <property type="project" value="TreeGrafter"/>
</dbReference>
<feature type="domain" description="AsmA" evidence="3">
    <location>
        <begin position="324"/>
        <end position="553"/>
    </location>
</feature>
<feature type="transmembrane region" description="Helical" evidence="2">
    <location>
        <begin position="47"/>
        <end position="68"/>
    </location>
</feature>